<name>A0A0P1AFB5_PLAHL</name>
<evidence type="ECO:0000313" key="2">
    <source>
        <dbReference type="Proteomes" id="UP000054928"/>
    </source>
</evidence>
<reference evidence="2" key="1">
    <citation type="submission" date="2014-09" db="EMBL/GenBank/DDBJ databases">
        <authorList>
            <person name="Sharma Rahul"/>
            <person name="Thines Marco"/>
        </authorList>
    </citation>
    <scope>NUCLEOTIDE SEQUENCE [LARGE SCALE GENOMIC DNA]</scope>
</reference>
<dbReference type="Proteomes" id="UP000054928">
    <property type="component" value="Unassembled WGS sequence"/>
</dbReference>
<organism evidence="1 2">
    <name type="scientific">Plasmopara halstedii</name>
    <name type="common">Downy mildew of sunflower</name>
    <dbReference type="NCBI Taxonomy" id="4781"/>
    <lineage>
        <taxon>Eukaryota</taxon>
        <taxon>Sar</taxon>
        <taxon>Stramenopiles</taxon>
        <taxon>Oomycota</taxon>
        <taxon>Peronosporomycetes</taxon>
        <taxon>Peronosporales</taxon>
        <taxon>Peronosporaceae</taxon>
        <taxon>Plasmopara</taxon>
    </lineage>
</organism>
<protein>
    <submittedName>
        <fullName evidence="1">Uncharacterized protein</fullName>
    </submittedName>
</protein>
<dbReference type="EMBL" id="CCYD01000409">
    <property type="protein sequence ID" value="CEG39272.1"/>
    <property type="molecule type" value="Genomic_DNA"/>
</dbReference>
<keyword evidence="2" id="KW-1185">Reference proteome</keyword>
<sequence length="74" mass="8338">MLVLPDVFTHDYHLSDMEQAQQSIMSRYVVRYDAKPSSKGVTFGMKANASRMALNFAGSWAFRPITCALLYTNS</sequence>
<dbReference type="RefSeq" id="XP_024575641.1">
    <property type="nucleotide sequence ID" value="XM_024724800.1"/>
</dbReference>
<dbReference type="AlphaFoldDB" id="A0A0P1AFB5"/>
<proteinExistence type="predicted"/>
<dbReference type="GeneID" id="36404378"/>
<accession>A0A0P1AFB5</accession>
<evidence type="ECO:0000313" key="1">
    <source>
        <dbReference type="EMBL" id="CEG39272.1"/>
    </source>
</evidence>